<evidence type="ECO:0000313" key="15">
    <source>
        <dbReference type="Proteomes" id="UP000275267"/>
    </source>
</evidence>
<comment type="similarity">
    <text evidence="2">Belongs to the complex I LYR family.</text>
</comment>
<evidence type="ECO:0000256" key="7">
    <source>
        <dbReference type="ARBA" id="ARBA00022982"/>
    </source>
</evidence>
<comment type="subcellular location">
    <subcellularLocation>
        <location evidence="1">Mitochondrion inner membrane</location>
        <topology evidence="1">Peripheral membrane protein</topology>
        <orientation evidence="1">Matrix side</orientation>
    </subcellularLocation>
</comment>
<evidence type="ECO:0000256" key="6">
    <source>
        <dbReference type="ARBA" id="ARBA00022792"/>
    </source>
</evidence>
<keyword evidence="9" id="KW-0496">Mitochondrion</keyword>
<evidence type="ECO:0000256" key="13">
    <source>
        <dbReference type="SAM" id="MobiDB-lite"/>
    </source>
</evidence>
<keyword evidence="5" id="KW-0679">Respiratory chain</keyword>
<sequence length="224" mass="25342">MGLSGLSFMFEQLQIQFKQPIDDTCKAVTPFESDPNPQPNYRSERRERRKGAAAARSMASTAGYLARRAAQKERVRLLYRRALKDTLNWAVHRHLFYQDASDLRDKFEANRHVDNLDVIDRLIDDAEAQYRNFQHPDPYIVPWAPGGTKFTRNPPPPQGARQAVSVLAHTVIRQEQVPAKAACATMKYLGLQQLSPVLDDSKSSQQAESPLRYPLHSSAVALTL</sequence>
<name>A0A3L6PEC7_PANMI</name>
<evidence type="ECO:0000256" key="5">
    <source>
        <dbReference type="ARBA" id="ARBA00022660"/>
    </source>
</evidence>
<dbReference type="Proteomes" id="UP000275267">
    <property type="component" value="Unassembled WGS sequence"/>
</dbReference>
<dbReference type="GO" id="GO:0005743">
    <property type="term" value="C:mitochondrial inner membrane"/>
    <property type="evidence" value="ECO:0007669"/>
    <property type="project" value="UniProtKB-SubCell"/>
</dbReference>
<dbReference type="AlphaFoldDB" id="A0A3L6PEC7"/>
<keyword evidence="15" id="KW-1185">Reference proteome</keyword>
<protein>
    <recommendedName>
        <fullName evidence="3">NADH dehydrogenase [ubiquinone] 1 beta subcomplex subunit 9</fullName>
    </recommendedName>
    <alternativeName>
        <fullName evidence="11">Complex I-B22</fullName>
    </alternativeName>
    <alternativeName>
        <fullName evidence="12">NADH-ubiquinone oxidoreductase B22 subunit</fullName>
    </alternativeName>
</protein>
<organism evidence="14 15">
    <name type="scientific">Panicum miliaceum</name>
    <name type="common">Proso millet</name>
    <name type="synonym">Broomcorn millet</name>
    <dbReference type="NCBI Taxonomy" id="4540"/>
    <lineage>
        <taxon>Eukaryota</taxon>
        <taxon>Viridiplantae</taxon>
        <taxon>Streptophyta</taxon>
        <taxon>Embryophyta</taxon>
        <taxon>Tracheophyta</taxon>
        <taxon>Spermatophyta</taxon>
        <taxon>Magnoliopsida</taxon>
        <taxon>Liliopsida</taxon>
        <taxon>Poales</taxon>
        <taxon>Poaceae</taxon>
        <taxon>PACMAD clade</taxon>
        <taxon>Panicoideae</taxon>
        <taxon>Panicodae</taxon>
        <taxon>Paniceae</taxon>
        <taxon>Panicinae</taxon>
        <taxon>Panicum</taxon>
        <taxon>Panicum sect. Panicum</taxon>
    </lineage>
</organism>
<dbReference type="GO" id="GO:0006120">
    <property type="term" value="P:mitochondrial electron transport, NADH to ubiquinone"/>
    <property type="evidence" value="ECO:0007669"/>
    <property type="project" value="InterPro"/>
</dbReference>
<reference evidence="15" key="1">
    <citation type="journal article" date="2019" name="Nat. Commun.">
        <title>The genome of broomcorn millet.</title>
        <authorList>
            <person name="Zou C."/>
            <person name="Miki D."/>
            <person name="Li D."/>
            <person name="Tang Q."/>
            <person name="Xiao L."/>
            <person name="Rajput S."/>
            <person name="Deng P."/>
            <person name="Jia W."/>
            <person name="Huang R."/>
            <person name="Zhang M."/>
            <person name="Sun Y."/>
            <person name="Hu J."/>
            <person name="Fu X."/>
            <person name="Schnable P.S."/>
            <person name="Li F."/>
            <person name="Zhang H."/>
            <person name="Feng B."/>
            <person name="Zhu X."/>
            <person name="Liu R."/>
            <person name="Schnable J.C."/>
            <person name="Zhu J.-K."/>
            <person name="Zhang H."/>
        </authorList>
    </citation>
    <scope>NUCLEOTIDE SEQUENCE [LARGE SCALE GENOMIC DNA]</scope>
</reference>
<dbReference type="InterPro" id="IPR045292">
    <property type="entry name" value="Complex1_LYR_NDUFB9_LYRM3"/>
</dbReference>
<keyword evidence="6" id="KW-0999">Mitochondrion inner membrane</keyword>
<accession>A0A3L6PEC7</accession>
<dbReference type="OrthoDB" id="13598at2759"/>
<dbReference type="PANTHER" id="PTHR12868">
    <property type="entry name" value="NADH-UBIQUINONE OXIDOREDUCTASE B22 SUBUNIT"/>
    <property type="match status" value="1"/>
</dbReference>
<evidence type="ECO:0000256" key="4">
    <source>
        <dbReference type="ARBA" id="ARBA00022448"/>
    </source>
</evidence>
<comment type="caution">
    <text evidence="14">The sequence shown here is derived from an EMBL/GenBank/DDBJ whole genome shotgun (WGS) entry which is preliminary data.</text>
</comment>
<dbReference type="EMBL" id="PQIB02000018">
    <property type="protein sequence ID" value="RLM55198.1"/>
    <property type="molecule type" value="Genomic_DNA"/>
</dbReference>
<evidence type="ECO:0000256" key="11">
    <source>
        <dbReference type="ARBA" id="ARBA00030192"/>
    </source>
</evidence>
<dbReference type="InterPro" id="IPR033034">
    <property type="entry name" value="NDUFB9"/>
</dbReference>
<keyword evidence="7" id="KW-0249">Electron transport</keyword>
<evidence type="ECO:0000256" key="2">
    <source>
        <dbReference type="ARBA" id="ARBA00009508"/>
    </source>
</evidence>
<dbReference type="PANTHER" id="PTHR12868:SF0">
    <property type="entry name" value="NADH DEHYDROGENASE [UBIQUINONE] 1 BETA SUBCOMPLEX SUBUNIT 9"/>
    <property type="match status" value="1"/>
</dbReference>
<evidence type="ECO:0000256" key="9">
    <source>
        <dbReference type="ARBA" id="ARBA00023128"/>
    </source>
</evidence>
<evidence type="ECO:0000256" key="8">
    <source>
        <dbReference type="ARBA" id="ARBA00022990"/>
    </source>
</evidence>
<dbReference type="CDD" id="cd20263">
    <property type="entry name" value="Complex1_LYR_NDUFB9_LYRM3"/>
    <property type="match status" value="1"/>
</dbReference>
<keyword evidence="4" id="KW-0813">Transport</keyword>
<gene>
    <name evidence="14" type="ORF">C2845_PM10G20720</name>
</gene>
<feature type="region of interest" description="Disordered" evidence="13">
    <location>
        <begin position="29"/>
        <end position="54"/>
    </location>
</feature>
<evidence type="ECO:0000256" key="3">
    <source>
        <dbReference type="ARBA" id="ARBA00018684"/>
    </source>
</evidence>
<dbReference type="STRING" id="4540.A0A3L6PEC7"/>
<proteinExistence type="inferred from homology"/>
<keyword evidence="10" id="KW-0472">Membrane</keyword>
<evidence type="ECO:0000256" key="12">
    <source>
        <dbReference type="ARBA" id="ARBA00032528"/>
    </source>
</evidence>
<evidence type="ECO:0000256" key="10">
    <source>
        <dbReference type="ARBA" id="ARBA00023136"/>
    </source>
</evidence>
<keyword evidence="8" id="KW-0007">Acetylation</keyword>
<evidence type="ECO:0000256" key="1">
    <source>
        <dbReference type="ARBA" id="ARBA00004443"/>
    </source>
</evidence>
<evidence type="ECO:0000313" key="14">
    <source>
        <dbReference type="EMBL" id="RLM55198.1"/>
    </source>
</evidence>